<evidence type="ECO:0000313" key="3">
    <source>
        <dbReference type="Proteomes" id="UP000515512"/>
    </source>
</evidence>
<dbReference type="Pfam" id="PF13560">
    <property type="entry name" value="HTH_31"/>
    <property type="match status" value="1"/>
</dbReference>
<feature type="domain" description="HTH cro/C1-type" evidence="1">
    <location>
        <begin position="16"/>
        <end position="69"/>
    </location>
</feature>
<sequence>MTSAANEQREALGLRLRELRRDAGLTGRKLAELARWHESKVSRIEYGKQTPSELDLRAWCTHTNSVDQLPDLIATLRNIQAAYLEWRRILGTGTRRRQRVSVKLEAESSSMRWYEPAVVPGLLQTPEYAEGILRKVIGFYGIPDDLDEGVASRIERQQVLYRGNHRFSFVIGEQVLRTTVGDNSVMLGQLDRLLTAMTLPRVLLGIIPERTVYEAPSANGFIMFDNRLVHVETLSAELTITQPREIVLYSKAFDRLAAQAVRGEPARRLIMSELDKRR</sequence>
<dbReference type="Gene3D" id="1.10.260.40">
    <property type="entry name" value="lambda repressor-like DNA-binding domains"/>
    <property type="match status" value="1"/>
</dbReference>
<dbReference type="PROSITE" id="PS50943">
    <property type="entry name" value="HTH_CROC1"/>
    <property type="match status" value="1"/>
</dbReference>
<dbReference type="InterPro" id="IPR043917">
    <property type="entry name" value="DUF5753"/>
</dbReference>
<dbReference type="EMBL" id="CP059399">
    <property type="protein sequence ID" value="QLY31967.1"/>
    <property type="molecule type" value="Genomic_DNA"/>
</dbReference>
<keyword evidence="3" id="KW-1185">Reference proteome</keyword>
<dbReference type="GO" id="GO:0003677">
    <property type="term" value="F:DNA binding"/>
    <property type="evidence" value="ECO:0007669"/>
    <property type="project" value="InterPro"/>
</dbReference>
<evidence type="ECO:0000259" key="1">
    <source>
        <dbReference type="PROSITE" id="PS50943"/>
    </source>
</evidence>
<reference evidence="2 3" key="1">
    <citation type="submission" date="2020-07" db="EMBL/GenBank/DDBJ databases">
        <authorList>
            <person name="Zhuang K."/>
            <person name="Ran Y."/>
        </authorList>
    </citation>
    <scope>NUCLEOTIDE SEQUENCE [LARGE SCALE GENOMIC DNA]</scope>
    <source>
        <strain evidence="2 3">WCH-YHL-001</strain>
    </source>
</reference>
<evidence type="ECO:0000313" key="2">
    <source>
        <dbReference type="EMBL" id="QLY31967.1"/>
    </source>
</evidence>
<protein>
    <submittedName>
        <fullName evidence="2">Helix-turn-helix transcriptional regulator</fullName>
    </submittedName>
</protein>
<dbReference type="CDD" id="cd00093">
    <property type="entry name" value="HTH_XRE"/>
    <property type="match status" value="1"/>
</dbReference>
<dbReference type="Proteomes" id="UP000515512">
    <property type="component" value="Chromosome"/>
</dbReference>
<dbReference type="SUPFAM" id="SSF47413">
    <property type="entry name" value="lambda repressor-like DNA-binding domains"/>
    <property type="match status" value="1"/>
</dbReference>
<gene>
    <name evidence="2" type="ORF">H0264_06625</name>
</gene>
<proteinExistence type="predicted"/>
<organism evidence="2 3">
    <name type="scientific">Nocardia huaxiensis</name>
    <dbReference type="NCBI Taxonomy" id="2755382"/>
    <lineage>
        <taxon>Bacteria</taxon>
        <taxon>Bacillati</taxon>
        <taxon>Actinomycetota</taxon>
        <taxon>Actinomycetes</taxon>
        <taxon>Mycobacteriales</taxon>
        <taxon>Nocardiaceae</taxon>
        <taxon>Nocardia</taxon>
    </lineage>
</organism>
<dbReference type="SMART" id="SM00530">
    <property type="entry name" value="HTH_XRE"/>
    <property type="match status" value="1"/>
</dbReference>
<dbReference type="RefSeq" id="WP_181583141.1">
    <property type="nucleotide sequence ID" value="NZ_CP059399.1"/>
</dbReference>
<accession>A0A7D6ZJD3</accession>
<name>A0A7D6ZJD3_9NOCA</name>
<dbReference type="AlphaFoldDB" id="A0A7D6ZJD3"/>
<dbReference type="InterPro" id="IPR001387">
    <property type="entry name" value="Cro/C1-type_HTH"/>
</dbReference>
<dbReference type="InterPro" id="IPR010982">
    <property type="entry name" value="Lambda_DNA-bd_dom_sf"/>
</dbReference>
<dbReference type="KEGG" id="nhu:H0264_06625"/>
<dbReference type="Pfam" id="PF19054">
    <property type="entry name" value="DUF5753"/>
    <property type="match status" value="1"/>
</dbReference>